<sequence>MNSEFNSLEREDVVSVYSSQIFVNNRTFTINEFISAMMPTIKDKSGTTWTEEKANWFGEGIECKVLKPGAKSWQRGKVRITLEFCPEDLEIKDNNESPVISDNSPLDDIRQMMPKNGQ</sequence>
<dbReference type="RefSeq" id="WP_193931451.1">
    <property type="nucleotide sequence ID" value="NZ_CAWPMZ010000028.1"/>
</dbReference>
<reference evidence="2 3" key="1">
    <citation type="submission" date="2020-10" db="EMBL/GenBank/DDBJ databases">
        <authorList>
            <person name="Castelo-Branco R."/>
            <person name="Eusebio N."/>
            <person name="Adriana R."/>
            <person name="Vieira A."/>
            <person name="Brugerolle De Fraissinette N."/>
            <person name="Rezende De Castro R."/>
            <person name="Schneider M.P."/>
            <person name="Vasconcelos V."/>
            <person name="Leao P.N."/>
        </authorList>
    </citation>
    <scope>NUCLEOTIDE SEQUENCE [LARGE SCALE GENOMIC DNA]</scope>
    <source>
        <strain evidence="2 3">LEGE 06123</strain>
    </source>
</reference>
<evidence type="ECO:0000313" key="2">
    <source>
        <dbReference type="EMBL" id="MBE9190259.1"/>
    </source>
</evidence>
<feature type="region of interest" description="Disordered" evidence="1">
    <location>
        <begin position="94"/>
        <end position="118"/>
    </location>
</feature>
<protein>
    <submittedName>
        <fullName evidence="2">KGK family protein</fullName>
    </submittedName>
</protein>
<comment type="caution">
    <text evidence="2">The sequence shown here is derived from an EMBL/GenBank/DDBJ whole genome shotgun (WGS) entry which is preliminary data.</text>
</comment>
<keyword evidence="3" id="KW-1185">Reference proteome</keyword>
<evidence type="ECO:0000256" key="1">
    <source>
        <dbReference type="SAM" id="MobiDB-lite"/>
    </source>
</evidence>
<dbReference type="Proteomes" id="UP000651156">
    <property type="component" value="Unassembled WGS sequence"/>
</dbReference>
<accession>A0ABR9UPQ8</accession>
<proteinExistence type="predicted"/>
<dbReference type="EMBL" id="JADEWN010000013">
    <property type="protein sequence ID" value="MBE9190259.1"/>
    <property type="molecule type" value="Genomic_DNA"/>
</dbReference>
<dbReference type="Pfam" id="PF08872">
    <property type="entry name" value="KGK"/>
    <property type="match status" value="1"/>
</dbReference>
<evidence type="ECO:0000313" key="3">
    <source>
        <dbReference type="Proteomes" id="UP000651156"/>
    </source>
</evidence>
<gene>
    <name evidence="2" type="ORF">IQ230_07780</name>
</gene>
<dbReference type="InterPro" id="IPR014971">
    <property type="entry name" value="KGK"/>
</dbReference>
<organism evidence="2 3">
    <name type="scientific">Gloeocapsopsis crepidinum LEGE 06123</name>
    <dbReference type="NCBI Taxonomy" id="588587"/>
    <lineage>
        <taxon>Bacteria</taxon>
        <taxon>Bacillati</taxon>
        <taxon>Cyanobacteriota</taxon>
        <taxon>Cyanophyceae</taxon>
        <taxon>Oscillatoriophycideae</taxon>
        <taxon>Chroococcales</taxon>
        <taxon>Chroococcaceae</taxon>
        <taxon>Gloeocapsopsis</taxon>
    </lineage>
</organism>
<name>A0ABR9UPQ8_9CHRO</name>